<dbReference type="EMBL" id="MZ747522">
    <property type="protein sequence ID" value="UAW09433.1"/>
    <property type="molecule type" value="Genomic_DNA"/>
</dbReference>
<evidence type="ECO:0000313" key="2">
    <source>
        <dbReference type="Proteomes" id="UP000828064"/>
    </source>
</evidence>
<evidence type="ECO:0000313" key="1">
    <source>
        <dbReference type="EMBL" id="UAW09433.1"/>
    </source>
</evidence>
<organism evidence="1 2">
    <name type="scientific">Arthrobacter phage Klevey</name>
    <dbReference type="NCBI Taxonomy" id="2867481"/>
    <lineage>
        <taxon>Viruses</taxon>
        <taxon>Duplodnaviria</taxon>
        <taxon>Heunggongvirae</taxon>
        <taxon>Uroviricota</taxon>
        <taxon>Caudoviricetes</taxon>
        <taxon>Berryhillviridae</taxon>
        <taxon>Lilmacvirus</taxon>
        <taxon>Lilmacvirus klevey</taxon>
    </lineage>
</organism>
<accession>A0AAE9BRL7</accession>
<name>A0AAE9BRL7_9CAUD</name>
<gene>
    <name evidence="1" type="primary">77</name>
    <name evidence="1" type="ORF">SEA_KLEVEY_77</name>
</gene>
<sequence>MSRRITANALESRPTAYWQDAENILEFTQYGGVIRVFRAAPADTWHRRTAVAEFTTLEIQQAGYVLTAGKLRKAAAGWINDNILANR</sequence>
<keyword evidence="2" id="KW-1185">Reference proteome</keyword>
<dbReference type="Proteomes" id="UP000828064">
    <property type="component" value="Segment"/>
</dbReference>
<protein>
    <submittedName>
        <fullName evidence="1">Uncharacterized protein</fullName>
    </submittedName>
</protein>
<proteinExistence type="predicted"/>
<reference evidence="1 2" key="1">
    <citation type="submission" date="2021-08" db="EMBL/GenBank/DDBJ databases">
        <authorList>
            <person name="Gillison A.D."/>
            <person name="Kleven A.S."/>
            <person name="Allen M.J."/>
            <person name="Garcia Costas A.M."/>
            <person name="Merkhofer E.C."/>
            <person name="Garlena R.A."/>
            <person name="Russell D.A."/>
            <person name="Jacobs-Sera D."/>
            <person name="Hatfull G.F."/>
        </authorList>
    </citation>
    <scope>NUCLEOTIDE SEQUENCE [LARGE SCALE GENOMIC DNA]</scope>
</reference>